<dbReference type="InterPro" id="IPR036397">
    <property type="entry name" value="RNaseH_sf"/>
</dbReference>
<feature type="compositionally biased region" description="Low complexity" evidence="1">
    <location>
        <begin position="2138"/>
        <end position="2147"/>
    </location>
</feature>
<feature type="region of interest" description="Disordered" evidence="1">
    <location>
        <begin position="1329"/>
        <end position="1351"/>
    </location>
</feature>
<feature type="region of interest" description="Disordered" evidence="1">
    <location>
        <begin position="1"/>
        <end position="60"/>
    </location>
</feature>
<feature type="region of interest" description="Disordered" evidence="1">
    <location>
        <begin position="520"/>
        <end position="540"/>
    </location>
</feature>
<dbReference type="Gene3D" id="3.30.420.10">
    <property type="entry name" value="Ribonuclease H-like superfamily/Ribonuclease H"/>
    <property type="match status" value="1"/>
</dbReference>
<feature type="compositionally biased region" description="Basic and acidic residues" evidence="1">
    <location>
        <begin position="1831"/>
        <end position="1843"/>
    </location>
</feature>
<feature type="region of interest" description="Disordered" evidence="1">
    <location>
        <begin position="1933"/>
        <end position="1970"/>
    </location>
</feature>
<name>A0A812RE48_9DINO</name>
<feature type="region of interest" description="Disordered" evidence="1">
    <location>
        <begin position="2121"/>
        <end position="2156"/>
    </location>
</feature>
<feature type="region of interest" description="Disordered" evidence="1">
    <location>
        <begin position="1744"/>
        <end position="1773"/>
    </location>
</feature>
<feature type="region of interest" description="Disordered" evidence="1">
    <location>
        <begin position="421"/>
        <end position="465"/>
    </location>
</feature>
<evidence type="ECO:0000256" key="1">
    <source>
        <dbReference type="SAM" id="MobiDB-lite"/>
    </source>
</evidence>
<dbReference type="PROSITE" id="PS50994">
    <property type="entry name" value="INTEGRASE"/>
    <property type="match status" value="1"/>
</dbReference>
<feature type="compositionally biased region" description="Acidic residues" evidence="1">
    <location>
        <begin position="1"/>
        <end position="19"/>
    </location>
</feature>
<dbReference type="GO" id="GO:0003676">
    <property type="term" value="F:nucleic acid binding"/>
    <property type="evidence" value="ECO:0007669"/>
    <property type="project" value="InterPro"/>
</dbReference>
<protein>
    <recommendedName>
        <fullName evidence="2">Integrase catalytic domain-containing protein</fullName>
    </recommendedName>
</protein>
<evidence type="ECO:0000259" key="2">
    <source>
        <dbReference type="PROSITE" id="PS50994"/>
    </source>
</evidence>
<dbReference type="SUPFAM" id="SSF53098">
    <property type="entry name" value="Ribonuclease H-like"/>
    <property type="match status" value="1"/>
</dbReference>
<feature type="region of interest" description="Disordered" evidence="1">
    <location>
        <begin position="877"/>
        <end position="902"/>
    </location>
</feature>
<dbReference type="InterPro" id="IPR013103">
    <property type="entry name" value="RVT_2"/>
</dbReference>
<feature type="compositionally biased region" description="Basic and acidic residues" evidence="1">
    <location>
        <begin position="163"/>
        <end position="182"/>
    </location>
</feature>
<comment type="caution">
    <text evidence="3">The sequence shown here is derived from an EMBL/GenBank/DDBJ whole genome shotgun (WGS) entry which is preliminary data.</text>
</comment>
<dbReference type="EMBL" id="CAJNDS010002326">
    <property type="protein sequence ID" value="CAE7433932.1"/>
    <property type="molecule type" value="Genomic_DNA"/>
</dbReference>
<feature type="region of interest" description="Disordered" evidence="1">
    <location>
        <begin position="1818"/>
        <end position="1920"/>
    </location>
</feature>
<organism evidence="3 4">
    <name type="scientific">Symbiodinium natans</name>
    <dbReference type="NCBI Taxonomy" id="878477"/>
    <lineage>
        <taxon>Eukaryota</taxon>
        <taxon>Sar</taxon>
        <taxon>Alveolata</taxon>
        <taxon>Dinophyceae</taxon>
        <taxon>Suessiales</taxon>
        <taxon>Symbiodiniaceae</taxon>
        <taxon>Symbiodinium</taxon>
    </lineage>
</organism>
<dbReference type="Pfam" id="PF07727">
    <property type="entry name" value="RVT_2"/>
    <property type="match status" value="1"/>
</dbReference>
<proteinExistence type="predicted"/>
<dbReference type="GO" id="GO:0015074">
    <property type="term" value="P:DNA integration"/>
    <property type="evidence" value="ECO:0007669"/>
    <property type="project" value="InterPro"/>
</dbReference>
<feature type="compositionally biased region" description="Low complexity" evidence="1">
    <location>
        <begin position="877"/>
        <end position="886"/>
    </location>
</feature>
<keyword evidence="4" id="KW-1185">Reference proteome</keyword>
<dbReference type="OrthoDB" id="428549at2759"/>
<feature type="compositionally biased region" description="Low complexity" evidence="1">
    <location>
        <begin position="1910"/>
        <end position="1920"/>
    </location>
</feature>
<feature type="compositionally biased region" description="Polar residues" evidence="1">
    <location>
        <begin position="2028"/>
        <end position="2045"/>
    </location>
</feature>
<feature type="region of interest" description="Disordered" evidence="1">
    <location>
        <begin position="764"/>
        <end position="825"/>
    </location>
</feature>
<dbReference type="InterPro" id="IPR012337">
    <property type="entry name" value="RNaseH-like_sf"/>
</dbReference>
<evidence type="ECO:0000313" key="3">
    <source>
        <dbReference type="EMBL" id="CAE7433932.1"/>
    </source>
</evidence>
<feature type="compositionally biased region" description="Acidic residues" evidence="1">
    <location>
        <begin position="443"/>
        <end position="465"/>
    </location>
</feature>
<dbReference type="Proteomes" id="UP000604046">
    <property type="component" value="Unassembled WGS sequence"/>
</dbReference>
<feature type="domain" description="Integrase catalytic" evidence="2">
    <location>
        <begin position="1427"/>
        <end position="1593"/>
    </location>
</feature>
<accession>A0A812RE48</accession>
<evidence type="ECO:0000313" key="4">
    <source>
        <dbReference type="Proteomes" id="UP000604046"/>
    </source>
</evidence>
<gene>
    <name evidence="3" type="ORF">SNAT2548_LOCUS23564</name>
</gene>
<feature type="region of interest" description="Disordered" evidence="1">
    <location>
        <begin position="1987"/>
        <end position="2062"/>
    </location>
</feature>
<feature type="region of interest" description="Disordered" evidence="1">
    <location>
        <begin position="119"/>
        <end position="186"/>
    </location>
</feature>
<reference evidence="3" key="1">
    <citation type="submission" date="2021-02" db="EMBL/GenBank/DDBJ databases">
        <authorList>
            <person name="Dougan E. K."/>
            <person name="Rhodes N."/>
            <person name="Thang M."/>
            <person name="Chan C."/>
        </authorList>
    </citation>
    <scope>NUCLEOTIDE SEQUENCE</scope>
</reference>
<sequence>MAADVGLEELDDWLDDEDRQEIQQPEIPAAPRMPPGLEPPATTSGGNRLRSEEVPLEPPRLETPAPRWVCCRCESEQFSRDQDGWFCSVCSSRDFYNSSAPGRRLAPAGTWVYVPRADPEPNGFDASPGTPWRPSTLDGLSSTSPSAREARRPAGSFPWQEWAEGHHRETAESERATTDPTDKIGALRKYSPEDSLEVTTLNKIEMLTAVAPGGERPKPGVKYRGGAPPQPPTWNYAREDVRAYDRYERKVRVWERQVSSFMPKNEAAMMLYVSLRGEAEEELEFMDMGEIDSPSGIENILQSLRRPLQTRAIYLKRKFLHDYEYLGRNNNESIRSFCNRYHRTEKSLLAARIDVNAMYDAESRGSRLLDRMRLTSEQQRLILVATGQSLHFDSIRESAQLQFPEHRATPPVAYHREFENVQHRTSGYPDGSQRGEDDMPGIPEEDDDDAQGDDDDEELVPQDDPENIEDVMREVADCLTAVAAPQPLPLLPKGDRHDKKGAAPKKVLTVFHPAGLDKSVSFESSSPVQDPEAEQEHEQTQEYGSYFTTFMTAFVGPPQEVFLSRPGDYAGFAVLDTACQRSLCSKTWLNSHREQLRSFKLDAKLRPENEGFQFGTGPIQISSEHAYFPTCLDGTLQTCSLFGASVMDGGSEIPLLLSLGMISKKLKAVLDFPKGVAYLGVFGVEVPIVKISGHVCLALNKFPKKHFAQWKSLSSVLDQGDPDVEFVTAPASETSPTHVHIAAATSMASEVAQNGADVPRRRDAAPALHGADGSPSTSTTLLAGAPGPDAPAVDRQLDQLPPDALRTSRGDAGSKRQSPRPVPKVLPVRNKVWKWVHGAWEELPSTPSQRPLPPSRTYGAKREWAIRLLPGMDVQCSTASSSGSRSVTGLTAKAKPSPPCRSELDVTEAEVRSMRMEGSHQQGQAVLQQTRARAAQRMQAVGSDALQQAPAEEEQENEQIDDDLSTYDWSLARENYSFEVEQHQEMPFYKSVYSLPKIDVLEIFAGTAGITMTARHYGLTALQPLDFVYGQDLNDKEQTNTLKNAVRQLRPLFLVCRWPHKNAGDAQLGNLDDLYNLGAWACREQCHHGRLFLGEHDPRGRFWQRECAASLLEIKDVHKTVCHAGAYGEEDEQGYPTTQQHQWISNSRAVLDRLGNKLTEEQLMYCQDQPTKSVHKKGYPCFGLISSVLKGVQEEARRRFPSRFQHKTFDVMYARPLNDPETWKQVLNEIEQRFSNTHKKPFNLNPGDPLREVLSQLVPWQLERVQAAWTPQSRRWPQDIPFTHRGAALMLTTGEVAIESEDLSQVTYPKQRFAKPIRVAVFFYGVPNKPPEAQETSPDEPPGQSSTRPLHGFDTELWFEDPPREVDKKLQYSLARLHVNMGHPARAELIRMLAASGNLSRKVLQGLDCLRCGSCLRMQKPRPPPVSSVAPVFTGYFGEVLQADLVYIRIITGTAIPVIGVTCEATNYHASKALTSRNPSEVLQCLLDIWYRPLGLPLHFKCDAGGEFAADVAAWHGRSGVLHEVIPAEAHHRLGKIERRNSLMRTLAERIIDERGIHTIEELNKVLPAVTFSMNSSTYSYGRSPFQAVFGRVPRPLGDICSDPRSLVLSPEAGEKRLAPELLRADALKALAEFNSSSAIRRALLRKTRHQDANDFQAGQPIAYWRWSGRSRQHKKGAWCLGRFLSLDPDRKSLWLQVGSTTVKVAANQVRRACGWEEWTPSTEDVKILRDAENNLKDAMWEDHTEEPPGELQEPTGDPGDNLLPPPGLPPELQQLQDYWRYTQEGVSRVHVAPRRELYVPQPHECDFNLEDLAEARRTHRNEGDEQLPEDQWRDPSSHHTFEEPWTGSTTFFWKLAPGDQPQRTRELPRPLPPAPVEVVPLPQPDDARQQQQTRSKDDDSSRRQRPRTHIQQQQQTHVGPVFQQIVAQDNRSIQFSVPASPVPPTPRSTRRGRSRTPLTRRVTSDRRQEALQYDSAQYDSAQYASPALNAAPGTPDYTSLPLRQPPLEPGGHVTHNEHHDANDTDAQETQPNLAEQASASTRPAQAQAMETPEEELPTLPQKRPAAVLVTSRPLNFNYHDNGEVTLRDYQDDGGYNNIPLKRNYFYKCYLNSGVRKKEMNEAGVTEEPERSDESSDDNSMSTSNSRTHSRKELKQLDREIPWRQLTILPKPQLDAYLEATRVENDNWMSWGGIQPISHREAKRILGDAKLSRRILKSRAAYRDKSKGIGPLRPKCRVVIIGCADPDLFQITRDSPTPTRLSESLLMTIAAAGINKEYNYTGERWHLWASDAKSAFLQGDQDASERNGPLYMRPPRDPLIEATGSFPAELYLVTGNCYGLPNAPRVWYLRVHKTMLERGFKRHSFDRCLYYYVGDGNKLQAVVIIHVDDFLATYSESFPLHLLENMFVWGSITKVTTEEHAVYRGKEIRLHQEGSRFKYLVTQSEFIEGMEGGKIARGRGQQAANLTPSEWADFRSVSGSLQWIAGQTRPEIGPLVSLSNRGKATDYKDLQRLYEAVEFLKATPRDGLVYQDIALNKDSCFVTYTDSSFANAELKSQYGVLVFLSQVRVTAVITKGTLVDWKSARSARVCRSTLAAEASAADEGSDRAGFANLCLSELFTGHQALKAPPVFPNVQVTDAKSLYDTVIAENPGVSDKRSLINIRSIQQCVKPEDFRWVPTSLMAADGLTKLDWKLTEILNKFLRDPKLQLTDQVQKESKTSVKDRA</sequence>
<dbReference type="InterPro" id="IPR001584">
    <property type="entry name" value="Integrase_cat-core"/>
</dbReference>